<feature type="compositionally biased region" description="Basic and acidic residues" evidence="2">
    <location>
        <begin position="244"/>
        <end position="262"/>
    </location>
</feature>
<reference evidence="4" key="1">
    <citation type="submission" date="2018-10" db="EMBL/GenBank/DDBJ databases">
        <title>Transcriptome assembly of Aceria tosichella (Wheat curl mite) Type 2.</title>
        <authorList>
            <person name="Scully E.D."/>
            <person name="Geib S.M."/>
            <person name="Palmer N.A."/>
            <person name="Gupta A.K."/>
            <person name="Sarath G."/>
            <person name="Tatineni S."/>
        </authorList>
    </citation>
    <scope>NUCLEOTIDE SEQUENCE</scope>
    <source>
        <strain evidence="4">LincolnNE</strain>
    </source>
</reference>
<dbReference type="Pfam" id="PF00620">
    <property type="entry name" value="RhoGAP"/>
    <property type="match status" value="2"/>
</dbReference>
<organism evidence="4">
    <name type="scientific">Aceria tosichella</name>
    <name type="common">wheat curl mite</name>
    <dbReference type="NCBI Taxonomy" id="561515"/>
    <lineage>
        <taxon>Eukaryota</taxon>
        <taxon>Metazoa</taxon>
        <taxon>Ecdysozoa</taxon>
        <taxon>Arthropoda</taxon>
        <taxon>Chelicerata</taxon>
        <taxon>Arachnida</taxon>
        <taxon>Acari</taxon>
        <taxon>Acariformes</taxon>
        <taxon>Trombidiformes</taxon>
        <taxon>Prostigmata</taxon>
        <taxon>Eupodina</taxon>
        <taxon>Eriophyoidea</taxon>
        <taxon>Eriophyidae</taxon>
        <taxon>Eriophyinae</taxon>
        <taxon>Aceriini</taxon>
        <taxon>Aceria</taxon>
    </lineage>
</organism>
<protein>
    <submittedName>
        <fullName evidence="4">Rho GTPase-activating protein 32</fullName>
    </submittedName>
</protein>
<dbReference type="EMBL" id="GGYP01006607">
    <property type="protein sequence ID" value="MDE51378.1"/>
    <property type="molecule type" value="Transcribed_RNA"/>
</dbReference>
<dbReference type="Gene3D" id="1.10.555.10">
    <property type="entry name" value="Rho GTPase activation protein"/>
    <property type="match status" value="2"/>
</dbReference>
<dbReference type="InterPro" id="IPR000198">
    <property type="entry name" value="RhoGAP_dom"/>
</dbReference>
<proteinExistence type="predicted"/>
<dbReference type="PANTHER" id="PTHR15729">
    <property type="entry name" value="CDC42 GTPASE-ACTIVATING PROTEIN"/>
    <property type="match status" value="1"/>
</dbReference>
<feature type="compositionally biased region" description="Low complexity" evidence="2">
    <location>
        <begin position="34"/>
        <end position="50"/>
    </location>
</feature>
<keyword evidence="1" id="KW-0343">GTPase activation</keyword>
<gene>
    <name evidence="4" type="primary">arhgap32</name>
    <name evidence="4" type="ORF">g.19569</name>
</gene>
<evidence type="ECO:0000313" key="4">
    <source>
        <dbReference type="EMBL" id="MDE51378.1"/>
    </source>
</evidence>
<evidence type="ECO:0000256" key="1">
    <source>
        <dbReference type="ARBA" id="ARBA00022468"/>
    </source>
</evidence>
<feature type="compositionally biased region" description="Low complexity" evidence="2">
    <location>
        <begin position="212"/>
        <end position="221"/>
    </location>
</feature>
<dbReference type="PANTHER" id="PTHR15729:SF10">
    <property type="entry name" value="GTPASE-ACTIVATING PROTEIN CDGAPR"/>
    <property type="match status" value="1"/>
</dbReference>
<accession>A0A6G1SLV2</accession>
<dbReference type="InterPro" id="IPR008936">
    <property type="entry name" value="Rho_GTPase_activation_prot"/>
</dbReference>
<dbReference type="GO" id="GO:0005096">
    <property type="term" value="F:GTPase activator activity"/>
    <property type="evidence" value="ECO:0007669"/>
    <property type="project" value="UniProtKB-KW"/>
</dbReference>
<feature type="region of interest" description="Disordered" evidence="2">
    <location>
        <begin position="34"/>
        <end position="65"/>
    </location>
</feature>
<dbReference type="GO" id="GO:0007264">
    <property type="term" value="P:small GTPase-mediated signal transduction"/>
    <property type="evidence" value="ECO:0007669"/>
    <property type="project" value="TreeGrafter"/>
</dbReference>
<feature type="domain" description="Rho-GAP" evidence="3">
    <location>
        <begin position="88"/>
        <end position="397"/>
    </location>
</feature>
<sequence length="413" mass="46860">MNSPHHPHHDHHHDVHQQRLSWFFSFCNQRSSSSSNSSSAGSTHSHGATSRSIRTNRRKTAASRNKFALQYQQQLQQQKRQSSNVFGLDLTEHTQKFSDDDAIPYIVKSCTKFIEKHGIIFGIYRLSGMRVNIHKLRQDFDKDPKISMIDSESISNDAHAVACVLKQYFRELPTPLLTFHMYEKFIELFKQNTIAAIDDELDGDDDIMININNNNNNNNSNDNKDTSQRDNIGQADDQSATNPIKDKDACDNKQSKDQEQSRDQSTSITHQPLRASTARQKFTTSASDSQLISLSSVVTTTASDIRYHVKLEDLKRLLLQLPHAHYQTLKFLMQHLAIIAANGQKTGMDSKNVAIVWAPNLLKPRELELTAGMETLQVIGLQAVITEQLIKHHEFLFNDRASLIGARTIICND</sequence>
<dbReference type="SUPFAM" id="SSF48350">
    <property type="entry name" value="GTPase activation domain, GAP"/>
    <property type="match status" value="1"/>
</dbReference>
<dbReference type="SMART" id="SM00324">
    <property type="entry name" value="RhoGAP"/>
    <property type="match status" value="1"/>
</dbReference>
<dbReference type="InterPro" id="IPR051576">
    <property type="entry name" value="PX-Rho_GAP"/>
</dbReference>
<evidence type="ECO:0000256" key="2">
    <source>
        <dbReference type="SAM" id="MobiDB-lite"/>
    </source>
</evidence>
<evidence type="ECO:0000259" key="3">
    <source>
        <dbReference type="PROSITE" id="PS50238"/>
    </source>
</evidence>
<name>A0A6G1SLV2_9ACAR</name>
<dbReference type="PROSITE" id="PS50238">
    <property type="entry name" value="RHOGAP"/>
    <property type="match status" value="1"/>
</dbReference>
<dbReference type="AlphaFoldDB" id="A0A6G1SLV2"/>
<feature type="region of interest" description="Disordered" evidence="2">
    <location>
        <begin position="212"/>
        <end position="282"/>
    </location>
</feature>